<evidence type="ECO:0000256" key="5">
    <source>
        <dbReference type="ARBA" id="ARBA00022989"/>
    </source>
</evidence>
<keyword evidence="5 8" id="KW-1133">Transmembrane helix</keyword>
<sequence>MTCRTRGLSRLNHWNADAMNPTTLLLVQLAVILGAARLCGALLQRIGQPPVIGEMAAGLLLGPIAFGAWLPDLHTALFAAKTLPPLSGLATMGVVLFMFVVGVELRAPEGTKAQVRASILVGVSGIVLPLLLGLAAAPWLFLRFAPQGVSFWPFALFIAAAMSVTAFPVLARILKDRNMIRTPAGRLALGAAVIDDATVWIFLAIVLTLTGNNAHGGVAFTAIGALALIAGVFGVLKPAYARLLRSRAQDGRYAPSALIWVLIGLLACAALAEWIGLHAIFGAFLFGICLPRDDRLLEHLAGRIEPLAITLLMPVLFAVAGQATSPGAFAGAGLSGLVLVIGVAVSGKLLGCTLGARLSGHQWRDSLTVGSLMNARGLMELVVIKIGLDSGVIGPDLFTLLFGMTLVTTVMASPMVAWFQGRRHAAADALAASNSPQ</sequence>
<evidence type="ECO:0000256" key="3">
    <source>
        <dbReference type="ARBA" id="ARBA00022449"/>
    </source>
</evidence>
<feature type="transmembrane region" description="Helical" evidence="8">
    <location>
        <begin position="82"/>
        <end position="105"/>
    </location>
</feature>
<comment type="caution">
    <text evidence="10">The sequence shown here is derived from an EMBL/GenBank/DDBJ whole genome shotgun (WGS) entry which is preliminary data.</text>
</comment>
<dbReference type="EMBL" id="OCZC01000085">
    <property type="protein sequence ID" value="SOO26690.1"/>
    <property type="molecule type" value="Genomic_DNA"/>
</dbReference>
<dbReference type="PANTHER" id="PTHR32468:SF0">
    <property type="entry name" value="K(+)_H(+) ANTIPORTER 1"/>
    <property type="match status" value="1"/>
</dbReference>
<evidence type="ECO:0000256" key="2">
    <source>
        <dbReference type="ARBA" id="ARBA00022448"/>
    </source>
</evidence>
<dbReference type="GO" id="GO:0016020">
    <property type="term" value="C:membrane"/>
    <property type="evidence" value="ECO:0007669"/>
    <property type="project" value="UniProtKB-SubCell"/>
</dbReference>
<protein>
    <submittedName>
        <fullName evidence="10">Na+/H+-exchanging protein</fullName>
    </submittedName>
</protein>
<keyword evidence="6" id="KW-0406">Ion transport</keyword>
<organism evidence="10 11">
    <name type="scientific">Xanthomonas campestris pv. phaseoli</name>
    <dbReference type="NCBI Taxonomy" id="317013"/>
    <lineage>
        <taxon>Bacteria</taxon>
        <taxon>Pseudomonadati</taxon>
        <taxon>Pseudomonadota</taxon>
        <taxon>Gammaproteobacteria</taxon>
        <taxon>Lysobacterales</taxon>
        <taxon>Lysobacteraceae</taxon>
        <taxon>Xanthomonas</taxon>
    </lineage>
</organism>
<evidence type="ECO:0000256" key="8">
    <source>
        <dbReference type="SAM" id="Phobius"/>
    </source>
</evidence>
<keyword evidence="4 8" id="KW-0812">Transmembrane</keyword>
<feature type="transmembrane region" description="Helical" evidence="8">
    <location>
        <begin position="300"/>
        <end position="320"/>
    </location>
</feature>
<keyword evidence="2" id="KW-0813">Transport</keyword>
<feature type="transmembrane region" description="Helical" evidence="8">
    <location>
        <begin position="327"/>
        <end position="345"/>
    </location>
</feature>
<evidence type="ECO:0000256" key="1">
    <source>
        <dbReference type="ARBA" id="ARBA00004141"/>
    </source>
</evidence>
<dbReference type="Proteomes" id="UP000234345">
    <property type="component" value="Unassembled WGS sequence"/>
</dbReference>
<dbReference type="GO" id="GO:0015297">
    <property type="term" value="F:antiporter activity"/>
    <property type="evidence" value="ECO:0007669"/>
    <property type="project" value="UniProtKB-KW"/>
</dbReference>
<feature type="transmembrane region" description="Helical" evidence="8">
    <location>
        <begin position="117"/>
        <end position="142"/>
    </location>
</feature>
<feature type="transmembrane region" description="Helical" evidence="8">
    <location>
        <begin position="154"/>
        <end position="174"/>
    </location>
</feature>
<dbReference type="Gene3D" id="1.20.1530.20">
    <property type="match status" value="1"/>
</dbReference>
<evidence type="ECO:0000256" key="6">
    <source>
        <dbReference type="ARBA" id="ARBA00023065"/>
    </source>
</evidence>
<proteinExistence type="predicted"/>
<evidence type="ECO:0000256" key="4">
    <source>
        <dbReference type="ARBA" id="ARBA00022692"/>
    </source>
</evidence>
<gene>
    <name evidence="10" type="ORF">XFF6991_570255</name>
</gene>
<dbReference type="PANTHER" id="PTHR32468">
    <property type="entry name" value="CATION/H + ANTIPORTER"/>
    <property type="match status" value="1"/>
</dbReference>
<dbReference type="GO" id="GO:1902600">
    <property type="term" value="P:proton transmembrane transport"/>
    <property type="evidence" value="ECO:0007669"/>
    <property type="project" value="InterPro"/>
</dbReference>
<feature type="transmembrane region" description="Helical" evidence="8">
    <location>
        <begin position="257"/>
        <end position="288"/>
    </location>
</feature>
<dbReference type="Pfam" id="PF00999">
    <property type="entry name" value="Na_H_Exchanger"/>
    <property type="match status" value="1"/>
</dbReference>
<feature type="domain" description="Cation/H+ exchanger transmembrane" evidence="9">
    <location>
        <begin position="36"/>
        <end position="418"/>
    </location>
</feature>
<feature type="transmembrane region" description="Helical" evidence="8">
    <location>
        <begin position="216"/>
        <end position="236"/>
    </location>
</feature>
<accession>A0A7Z7NJ85</accession>
<keyword evidence="3" id="KW-0050">Antiport</keyword>
<feature type="transmembrane region" description="Helical" evidence="8">
    <location>
        <begin position="186"/>
        <end position="210"/>
    </location>
</feature>
<evidence type="ECO:0000259" key="9">
    <source>
        <dbReference type="Pfam" id="PF00999"/>
    </source>
</evidence>
<keyword evidence="7 8" id="KW-0472">Membrane</keyword>
<reference evidence="10 11" key="1">
    <citation type="submission" date="2017-10" db="EMBL/GenBank/DDBJ databases">
        <authorList>
            <person name="Regsiter A."/>
            <person name="William W."/>
        </authorList>
    </citation>
    <scope>NUCLEOTIDE SEQUENCE [LARGE SCALE GENOMIC DNA]</scope>
    <source>
        <strain evidence="10 11">CFBP6991</strain>
    </source>
</reference>
<evidence type="ECO:0000313" key="10">
    <source>
        <dbReference type="EMBL" id="SOO26690.1"/>
    </source>
</evidence>
<dbReference type="InterPro" id="IPR006153">
    <property type="entry name" value="Cation/H_exchanger_TM"/>
</dbReference>
<feature type="transmembrane region" description="Helical" evidence="8">
    <location>
        <begin position="397"/>
        <end position="419"/>
    </location>
</feature>
<comment type="subcellular location">
    <subcellularLocation>
        <location evidence="1">Membrane</location>
        <topology evidence="1">Multi-pass membrane protein</topology>
    </subcellularLocation>
</comment>
<evidence type="ECO:0000256" key="7">
    <source>
        <dbReference type="ARBA" id="ARBA00023136"/>
    </source>
</evidence>
<dbReference type="InterPro" id="IPR050794">
    <property type="entry name" value="CPA2_transporter"/>
</dbReference>
<dbReference type="InterPro" id="IPR038770">
    <property type="entry name" value="Na+/solute_symporter_sf"/>
</dbReference>
<name>A0A7Z7NJ85_XANCH</name>
<evidence type="ECO:0000313" key="11">
    <source>
        <dbReference type="Proteomes" id="UP000234345"/>
    </source>
</evidence>
<feature type="transmembrane region" description="Helical" evidence="8">
    <location>
        <begin position="51"/>
        <end position="70"/>
    </location>
</feature>
<dbReference type="AlphaFoldDB" id="A0A7Z7NJ85"/>